<dbReference type="Pfam" id="PF07282">
    <property type="entry name" value="Cas12f1-like_TNB"/>
    <property type="match status" value="1"/>
</dbReference>
<dbReference type="PANTHER" id="PTHR30405">
    <property type="entry name" value="TRANSPOSASE"/>
    <property type="match status" value="1"/>
</dbReference>
<reference evidence="12 13" key="1">
    <citation type="submission" date="2019-09" db="EMBL/GenBank/DDBJ databases">
        <title>Isolation and identification of active actinomycetes.</title>
        <authorList>
            <person name="Yu Z."/>
            <person name="Han C."/>
            <person name="Yu B."/>
        </authorList>
    </citation>
    <scope>NUCLEOTIDE SEQUENCE [LARGE SCALE GENOMIC DNA]</scope>
    <source>
        <strain evidence="12 13">NEAU-H2</strain>
    </source>
</reference>
<dbReference type="InterPro" id="IPR001959">
    <property type="entry name" value="Transposase"/>
</dbReference>
<evidence type="ECO:0000259" key="11">
    <source>
        <dbReference type="Pfam" id="PF12323"/>
    </source>
</evidence>
<proteinExistence type="inferred from homology"/>
<keyword evidence="3" id="KW-0815">Transposition</keyword>
<dbReference type="InterPro" id="IPR051399">
    <property type="entry name" value="RNA-guided_DNA_endo/Transpos"/>
</dbReference>
<dbReference type="Pfam" id="PF01385">
    <property type="entry name" value="OrfB_IS605"/>
    <property type="match status" value="1"/>
</dbReference>
<gene>
    <name evidence="12" type="ORF">F8144_17505</name>
</gene>
<dbReference type="GO" id="GO:0003677">
    <property type="term" value="F:DNA binding"/>
    <property type="evidence" value="ECO:0007669"/>
    <property type="project" value="UniProtKB-KW"/>
</dbReference>
<dbReference type="InterPro" id="IPR010095">
    <property type="entry name" value="Cas12f1-like_TNB"/>
</dbReference>
<evidence type="ECO:0000256" key="7">
    <source>
        <dbReference type="ARBA" id="ARBA00023172"/>
    </source>
</evidence>
<evidence type="ECO:0000256" key="3">
    <source>
        <dbReference type="ARBA" id="ARBA00022578"/>
    </source>
</evidence>
<feature type="domain" description="Transposase putative helix-turn-helix" evidence="11">
    <location>
        <begin position="1"/>
        <end position="42"/>
    </location>
</feature>
<evidence type="ECO:0000256" key="4">
    <source>
        <dbReference type="ARBA" id="ARBA00022723"/>
    </source>
</evidence>
<dbReference type="GO" id="GO:0032196">
    <property type="term" value="P:transposition"/>
    <property type="evidence" value="ECO:0007669"/>
    <property type="project" value="UniProtKB-KW"/>
</dbReference>
<feature type="domain" description="Probable transposase IS891/IS1136/IS1341" evidence="9">
    <location>
        <begin position="171"/>
        <end position="284"/>
    </location>
</feature>
<comment type="similarity">
    <text evidence="2">In the N-terminal section; belongs to the transposase 2 family.</text>
</comment>
<dbReference type="NCBIfam" id="TIGR01766">
    <property type="entry name" value="IS200/IS605 family accessory protein TnpB-like domain"/>
    <property type="match status" value="1"/>
</dbReference>
<dbReference type="EMBL" id="WBKG01000013">
    <property type="protein sequence ID" value="KAB1987514.1"/>
    <property type="molecule type" value="Genomic_DNA"/>
</dbReference>
<dbReference type="Proteomes" id="UP000442990">
    <property type="component" value="Unassembled WGS sequence"/>
</dbReference>
<evidence type="ECO:0000256" key="8">
    <source>
        <dbReference type="SAM" id="MobiDB-lite"/>
    </source>
</evidence>
<comment type="similarity">
    <text evidence="1">In the C-terminal section; belongs to the transposase 35 family.</text>
</comment>
<dbReference type="RefSeq" id="WP_151470267.1">
    <property type="nucleotide sequence ID" value="NZ_WBKG01000013.1"/>
</dbReference>
<keyword evidence="5" id="KW-0862">Zinc</keyword>
<evidence type="ECO:0000259" key="10">
    <source>
        <dbReference type="Pfam" id="PF07282"/>
    </source>
</evidence>
<feature type="domain" description="Cas12f1-like TNB" evidence="10">
    <location>
        <begin position="296"/>
        <end position="363"/>
    </location>
</feature>
<dbReference type="CDD" id="cd20805">
    <property type="entry name" value="C1_DGK_rpt2"/>
    <property type="match status" value="1"/>
</dbReference>
<organism evidence="12 13">
    <name type="scientific">Streptomyces triticiradicis</name>
    <dbReference type="NCBI Taxonomy" id="2651189"/>
    <lineage>
        <taxon>Bacteria</taxon>
        <taxon>Bacillati</taxon>
        <taxon>Actinomycetota</taxon>
        <taxon>Actinomycetes</taxon>
        <taxon>Kitasatosporales</taxon>
        <taxon>Streptomycetaceae</taxon>
        <taxon>Streptomyces</taxon>
    </lineage>
</organism>
<evidence type="ECO:0000256" key="2">
    <source>
        <dbReference type="ARBA" id="ARBA00011044"/>
    </source>
</evidence>
<comment type="caution">
    <text evidence="12">The sequence shown here is derived from an EMBL/GenBank/DDBJ whole genome shotgun (WGS) entry which is preliminary data.</text>
</comment>
<evidence type="ECO:0000259" key="9">
    <source>
        <dbReference type="Pfam" id="PF01385"/>
    </source>
</evidence>
<evidence type="ECO:0000256" key="5">
    <source>
        <dbReference type="ARBA" id="ARBA00022833"/>
    </source>
</evidence>
<keyword evidence="6" id="KW-0238">DNA-binding</keyword>
<dbReference type="AlphaFoldDB" id="A0A7J5DGN5"/>
<sequence>MHLRYSFRLEPTPGQRIALARTFGCARVVYNDALAARKAAYAVDKSHVATGVLARRVITEAKRTPERAWLAEVSVDALQSSLRDLDAAYANFFASVSGKRRGRRVSLPRFKSKREMRQSVRFSKNGFRLRDNGRLNLAKIGDVRVRWSRPLPSAPSSVTVIKDPSGRYFASFVVEVEPEPLAPVTSEVGIDLGLTHYAVLSDGKVIDNPRFLRRAERRLRKAQQTLSRKVKGSANRAKARIRVARAHARVADARRDWCHQIASGLVRDNQAVYLEDLAVSGLARTRMAKSVHDAAWGMFRRVLEDKAARAGRHVGVVSRWLPSSQTCSVCWVVDGKKPLHVRAWRCSGCGTEHDRDLNASRVILAAGQAERLNAPGGPVSPGAENPCQARPVERGTHPKPQPVTTGRQAGIPVL</sequence>
<evidence type="ECO:0000313" key="13">
    <source>
        <dbReference type="Proteomes" id="UP000442990"/>
    </source>
</evidence>
<dbReference type="InterPro" id="IPR021027">
    <property type="entry name" value="Transposase_put_HTH"/>
</dbReference>
<keyword evidence="4" id="KW-0479">Metal-binding</keyword>
<evidence type="ECO:0000256" key="6">
    <source>
        <dbReference type="ARBA" id="ARBA00023125"/>
    </source>
</evidence>
<keyword evidence="13" id="KW-1185">Reference proteome</keyword>
<accession>A0A7J5DGN5</accession>
<dbReference type="GO" id="GO:0006310">
    <property type="term" value="P:DNA recombination"/>
    <property type="evidence" value="ECO:0007669"/>
    <property type="project" value="UniProtKB-KW"/>
</dbReference>
<evidence type="ECO:0000256" key="1">
    <source>
        <dbReference type="ARBA" id="ARBA00008761"/>
    </source>
</evidence>
<feature type="region of interest" description="Disordered" evidence="8">
    <location>
        <begin position="372"/>
        <end position="414"/>
    </location>
</feature>
<keyword evidence="7" id="KW-0233">DNA recombination</keyword>
<protein>
    <submittedName>
        <fullName evidence="12">IS200/IS605 family element transposase accessory protein TnpB</fullName>
    </submittedName>
</protein>
<dbReference type="PANTHER" id="PTHR30405:SF25">
    <property type="entry name" value="RNA-GUIDED DNA ENDONUCLEASE INSQ-RELATED"/>
    <property type="match status" value="1"/>
</dbReference>
<evidence type="ECO:0000313" key="12">
    <source>
        <dbReference type="EMBL" id="KAB1987514.1"/>
    </source>
</evidence>
<dbReference type="Pfam" id="PF12323">
    <property type="entry name" value="HTH_OrfB_IS605"/>
    <property type="match status" value="1"/>
</dbReference>
<name>A0A7J5DGN5_9ACTN</name>
<dbReference type="NCBIfam" id="NF040570">
    <property type="entry name" value="guided_TnpB"/>
    <property type="match status" value="1"/>
</dbReference>
<dbReference type="GO" id="GO:0046872">
    <property type="term" value="F:metal ion binding"/>
    <property type="evidence" value="ECO:0007669"/>
    <property type="project" value="UniProtKB-KW"/>
</dbReference>